<organism evidence="5 6">
    <name type="scientific">Oxalicibacterium faecigallinarum</name>
    <dbReference type="NCBI Taxonomy" id="573741"/>
    <lineage>
        <taxon>Bacteria</taxon>
        <taxon>Pseudomonadati</taxon>
        <taxon>Pseudomonadota</taxon>
        <taxon>Betaproteobacteria</taxon>
        <taxon>Burkholderiales</taxon>
        <taxon>Oxalobacteraceae</taxon>
        <taxon>Oxalicibacterium</taxon>
    </lineage>
</organism>
<reference evidence="6" key="1">
    <citation type="journal article" date="2019" name="Int. J. Syst. Evol. Microbiol.">
        <title>The Global Catalogue of Microorganisms (GCM) 10K type strain sequencing project: providing services to taxonomists for standard genome sequencing and annotation.</title>
        <authorList>
            <consortium name="The Broad Institute Genomics Platform"/>
            <consortium name="The Broad Institute Genome Sequencing Center for Infectious Disease"/>
            <person name="Wu L."/>
            <person name="Ma J."/>
        </authorList>
    </citation>
    <scope>NUCLEOTIDE SEQUENCE [LARGE SCALE GENOMIC DNA]</scope>
    <source>
        <strain evidence="6">CCM 2767</strain>
    </source>
</reference>
<dbReference type="Gene3D" id="3.40.190.170">
    <property type="entry name" value="Bacterial extracellular solute-binding protein, family 7"/>
    <property type="match status" value="1"/>
</dbReference>
<keyword evidence="3 4" id="KW-0732">Signal</keyword>
<evidence type="ECO:0000313" key="5">
    <source>
        <dbReference type="EMBL" id="GGI21433.1"/>
    </source>
</evidence>
<evidence type="ECO:0000313" key="6">
    <source>
        <dbReference type="Proteomes" id="UP000642180"/>
    </source>
</evidence>
<dbReference type="InterPro" id="IPR004682">
    <property type="entry name" value="TRAP_DctP"/>
</dbReference>
<keyword evidence="2" id="KW-0813">Transport</keyword>
<evidence type="ECO:0000256" key="4">
    <source>
        <dbReference type="SAM" id="SignalP"/>
    </source>
</evidence>
<feature type="chain" id="PRO_5035195887" evidence="4">
    <location>
        <begin position="20"/>
        <end position="333"/>
    </location>
</feature>
<comment type="similarity">
    <text evidence="1">Belongs to the bacterial solute-binding protein 7 family.</text>
</comment>
<evidence type="ECO:0000256" key="2">
    <source>
        <dbReference type="ARBA" id="ARBA00022448"/>
    </source>
</evidence>
<keyword evidence="6" id="KW-1185">Reference proteome</keyword>
<dbReference type="GO" id="GO:0055085">
    <property type="term" value="P:transmembrane transport"/>
    <property type="evidence" value="ECO:0007669"/>
    <property type="project" value="InterPro"/>
</dbReference>
<dbReference type="NCBIfam" id="NF037995">
    <property type="entry name" value="TRAP_S1"/>
    <property type="match status" value="1"/>
</dbReference>
<dbReference type="PANTHER" id="PTHR33376">
    <property type="match status" value="1"/>
</dbReference>
<dbReference type="PIRSF" id="PIRSF006470">
    <property type="entry name" value="DctB"/>
    <property type="match status" value="1"/>
</dbReference>
<dbReference type="InterPro" id="IPR038404">
    <property type="entry name" value="TRAP_DctP_sf"/>
</dbReference>
<dbReference type="Pfam" id="PF03480">
    <property type="entry name" value="DctP"/>
    <property type="match status" value="1"/>
</dbReference>
<gene>
    <name evidence="5" type="ORF">GCM10008066_29040</name>
</gene>
<evidence type="ECO:0000256" key="3">
    <source>
        <dbReference type="ARBA" id="ARBA00022729"/>
    </source>
</evidence>
<dbReference type="AlphaFoldDB" id="A0A8J3AW18"/>
<accession>A0A8J3AW18</accession>
<proteinExistence type="inferred from homology"/>
<evidence type="ECO:0000256" key="1">
    <source>
        <dbReference type="ARBA" id="ARBA00009023"/>
    </source>
</evidence>
<dbReference type="GO" id="GO:0015740">
    <property type="term" value="P:C4-dicarboxylate transport"/>
    <property type="evidence" value="ECO:0007669"/>
    <property type="project" value="TreeGrafter"/>
</dbReference>
<sequence>MHLLLLGLLLSLVSAIVSAQTTTVIKFSLVAESDTPKAKAALRFKELVEHASQRRMRVDVYPNNLLYKESDELEALQLGAIQMLAPTLSRLSQFGLHEFEVFDLPFLFKDRAAVARVTEGSIGKALLKKVESKGMVGLAYWDNGFKVMTANRAVQMPRDFAGLKMRIYPSRVLDKQMDALGAMPQIIDAKQIHLAMKAKLIDGGEGIPLSIYTRKLDEVQTNLTVSNHGYMGSAVVVNKKFWEGLPSTSRTIIERALREATVYGNDLAEQANAEALAALKKQNHLHFHTLSENEERAWREALLPVRTDLENRIGKAIVSAVMTETSRVRPVVP</sequence>
<dbReference type="EMBL" id="BMDI01000003">
    <property type="protein sequence ID" value="GGI21433.1"/>
    <property type="molecule type" value="Genomic_DNA"/>
</dbReference>
<feature type="signal peptide" evidence="4">
    <location>
        <begin position="1"/>
        <end position="19"/>
    </location>
</feature>
<dbReference type="InterPro" id="IPR018389">
    <property type="entry name" value="DctP_fam"/>
</dbReference>
<dbReference type="Proteomes" id="UP000642180">
    <property type="component" value="Unassembled WGS sequence"/>
</dbReference>
<dbReference type="GO" id="GO:0030288">
    <property type="term" value="C:outer membrane-bounded periplasmic space"/>
    <property type="evidence" value="ECO:0007669"/>
    <property type="project" value="InterPro"/>
</dbReference>
<dbReference type="PANTHER" id="PTHR33376:SF7">
    <property type="entry name" value="C4-DICARBOXYLATE-BINDING PROTEIN DCTB"/>
    <property type="match status" value="1"/>
</dbReference>
<name>A0A8J3AW18_9BURK</name>
<dbReference type="NCBIfam" id="TIGR00787">
    <property type="entry name" value="dctP"/>
    <property type="match status" value="1"/>
</dbReference>
<protein>
    <submittedName>
        <fullName evidence="5">C4-dicarboxylate ABC transporter</fullName>
    </submittedName>
</protein>
<comment type="caution">
    <text evidence="5">The sequence shown here is derived from an EMBL/GenBank/DDBJ whole genome shotgun (WGS) entry which is preliminary data.</text>
</comment>